<sequence>MSAGDSQYSGQRGIGGWSLNPPPVPPRTYHQASGSTPSTYGSRSLQGYTDQRRRSAVQILDGYQAASYANHGKSYGCDVSNQSGQTDSILHHQHSRPQDISVHRQRQSMPLISLSPQEEKSGMLPKNDASCTHIMDLEGIDFNHVPGQNDKSAKILSSSMEDISQQKVNLYPDISGAFQELRNEQKMSGPQKTEWNSKFNIPNTIVSMQRSYGWDPNLLGAGKTGVLTPSVPVTPSNYMSVVQGYGYREGYSTNPFFRGQLDAWGQPVTNQSAIKMPQGSASTNRDSWNQEMFNDFDNKEDDVDCQAPLKKNSDLIELGFEGIMTQEEKEYFSLEYFDPLHQKARSDSLSMREGRLYSFAKPPEDIDSSVSEKSTAWVTFDDDDGFFTAKTFESSEKDSSIEKTESSEGQNNASNQKRYEKLQKKFFVDEESAAFGQMVADLKGKYKFSDRTTNLGFIVSPLCDKQQESISVKIIVHTDFSEDPFIFTSDVNSLVDHVISHVIYSCFQPVMPKHMMKELKTEDFILKVFDRSEYLLNDYPLSKFEYTHYCLKMDVDIRFKIMRRSEVALPFLRTEEDDSQHLYFPQDNNKETDVARDDLEILMEVFYKEVEKVSDFVLRDDLEKVNSSAVSQSVKAICNKLHKIETIDIRKTLVKMESTLNQLLGKTAVPQMQQGTLLDMSLDVKVALVSQLEEAMEQLVNAVKQLVRIYCQAFHTDFHLGFIIDQPWDPQEISGQNENFIVHIATVHQIPFDWPSRYDEYQVTCSLFHGKQRLSQDVLTTCASINDQGLMKVIVWDEWLTFEELTLCLLPRETRLCITLQGLKAVSSVNANTPIGQKLITPIGGVTVQLFSKKGYLLQGSQLVPLRMNVAADPFTPFCSTLTSDSALLQFNLPDFSKQITFAEPLKVADIKKKQIKDLVPEIQDQIKEIMAKDCADSLTADQLETLWGCRHYLTSEPRLLPWILQGAHGWNWACLPDIYWMLHQWKILEPMQSLELLLPQYPDVRVRAFAVDCLRCMPTDDLIDFIPQLIQALKFESYHSSDLAKLLLEQSCKSVRFAHQFFWLLKGATQDILYKRRYELMFVALINVAGDALYKEFKKQEEVVKILSKTGENVQKAKDKDITLKKDLQKLYEKFEEEKHILLPYNPGIEVSGIDLQSCSYFSSNALPLKLVFKNAHSTAGAVYAMFKVGDDLRQDMLTMQIIKIMDRLWLREGLDLKVITFSCLPTGPRRGFVEIITESDTLRKIQISSGLTGSFKDRPIKEWLQRHNPTELEYLKAVENFTRSCAGYCVATYVLGVCDRHNDNIMLKQSGHMFHIDFNKLLGDSQMFGNIKRDRVKFVLTSDMAYVINNGERQNDRFQHFVDMCCTAFNILRKHSNLFFNLFSLMLRSGIPGITEKGIEFIPKALLPGYTDTQAAAEFTRMIEESLSAKSTQINFFIHNLAQMKFSSHNEGALLSFVPKVYVLKIERENQKLPSYIFRLYEEIVEFRNKLVSMFPLISFPQLSGRVILGRSHVKTVAEARKVEIEKFFQELWRTSSEVSHCDLVYTFFHMLLRDEQESHKKLPGAKVRENSVQLVKTAGNGHIKLSIEYVRDSLHIMIMHVKDLPAFGSELPSPYVKMYLLPDPEKQTKRKTKIIKHSTHPTYNELIEYKMKMEEVYSKILQVTVWNHDVLMENNFLGAIYIRLRDLELNTLNTSWYKLDKLQMDASLLS</sequence>
<feature type="compositionally biased region" description="Polar residues" evidence="9">
    <location>
        <begin position="30"/>
        <end position="49"/>
    </location>
</feature>
<dbReference type="PROSITE" id="PS50290">
    <property type="entry name" value="PI3_4_KINASE_3"/>
    <property type="match status" value="1"/>
</dbReference>
<dbReference type="SMART" id="SM00144">
    <property type="entry name" value="PI3K_rbd"/>
    <property type="match status" value="1"/>
</dbReference>
<feature type="domain" description="PI3K/PI4K catalytic" evidence="12">
    <location>
        <begin position="1156"/>
        <end position="1433"/>
    </location>
</feature>
<comment type="similarity">
    <text evidence="8">Belongs to the PI3/PI4-kinase family.</text>
</comment>
<dbReference type="SUPFAM" id="SSF64268">
    <property type="entry name" value="PX domain"/>
    <property type="match status" value="1"/>
</dbReference>
<dbReference type="Gene3D" id="3.30.1520.10">
    <property type="entry name" value="Phox-like domain"/>
    <property type="match status" value="1"/>
</dbReference>
<dbReference type="EMBL" id="JBJQND010000017">
    <property type="protein sequence ID" value="KAL3843199.1"/>
    <property type="molecule type" value="Genomic_DNA"/>
</dbReference>
<feature type="domain" description="C2" evidence="10">
    <location>
        <begin position="1582"/>
        <end position="1700"/>
    </location>
</feature>
<dbReference type="SUPFAM" id="SSF48371">
    <property type="entry name" value="ARM repeat"/>
    <property type="match status" value="1"/>
</dbReference>
<dbReference type="Pfam" id="PF00787">
    <property type="entry name" value="PX"/>
    <property type="match status" value="1"/>
</dbReference>
<dbReference type="PROSITE" id="PS00916">
    <property type="entry name" value="PI3_4_KINASE_2"/>
    <property type="match status" value="1"/>
</dbReference>
<evidence type="ECO:0000259" key="12">
    <source>
        <dbReference type="PROSITE" id="PS50290"/>
    </source>
</evidence>
<dbReference type="CDD" id="cd08381">
    <property type="entry name" value="C2B_PI3K_class_II"/>
    <property type="match status" value="1"/>
</dbReference>
<dbReference type="PANTHER" id="PTHR10048:SF14">
    <property type="entry name" value="LD28067P"/>
    <property type="match status" value="1"/>
</dbReference>
<dbReference type="InterPro" id="IPR000403">
    <property type="entry name" value="PI3/4_kinase_cat_dom"/>
</dbReference>
<dbReference type="InterPro" id="IPR000341">
    <property type="entry name" value="PI3K_Ras-bd_dom"/>
</dbReference>
<evidence type="ECO:0000256" key="7">
    <source>
        <dbReference type="ARBA" id="ARBA00029297"/>
    </source>
</evidence>
<feature type="region of interest" description="Disordered" evidence="9">
    <location>
        <begin position="1"/>
        <end position="52"/>
    </location>
</feature>
<dbReference type="PANTHER" id="PTHR10048">
    <property type="entry name" value="PHOSPHATIDYLINOSITOL KINASE"/>
    <property type="match status" value="1"/>
</dbReference>
<evidence type="ECO:0000256" key="9">
    <source>
        <dbReference type="SAM" id="MobiDB-lite"/>
    </source>
</evidence>
<evidence type="ECO:0000259" key="11">
    <source>
        <dbReference type="PROSITE" id="PS50195"/>
    </source>
</evidence>
<evidence type="ECO:0000259" key="15">
    <source>
        <dbReference type="PROSITE" id="PS51547"/>
    </source>
</evidence>
<evidence type="ECO:0000256" key="5">
    <source>
        <dbReference type="ARBA" id="ARBA00023098"/>
    </source>
</evidence>
<feature type="region of interest" description="Disordered" evidence="9">
    <location>
        <begin position="397"/>
        <end position="416"/>
    </location>
</feature>
<dbReference type="SUPFAM" id="SSF56112">
    <property type="entry name" value="Protein kinase-like (PK-like)"/>
    <property type="match status" value="1"/>
</dbReference>
<keyword evidence="17" id="KW-1185">Reference proteome</keyword>
<dbReference type="Pfam" id="PF00454">
    <property type="entry name" value="PI3_PI4_kinase"/>
    <property type="match status" value="1"/>
</dbReference>
<proteinExistence type="inferred from homology"/>
<dbReference type="SMART" id="SM00145">
    <property type="entry name" value="PI3Ka"/>
    <property type="match status" value="1"/>
</dbReference>
<dbReference type="InterPro" id="IPR036940">
    <property type="entry name" value="PI3/4_kinase_cat_sf"/>
</dbReference>
<name>A0ABD3U1C3_SINWO</name>
<dbReference type="InterPro" id="IPR002420">
    <property type="entry name" value="PI3K-type_C2_dom"/>
</dbReference>
<evidence type="ECO:0008006" key="18">
    <source>
        <dbReference type="Google" id="ProtNLM"/>
    </source>
</evidence>
<comment type="caution">
    <text evidence="16">The sequence shown here is derived from an EMBL/GenBank/DDBJ whole genome shotgun (WGS) entry which is preliminary data.</text>
</comment>
<dbReference type="GO" id="GO:0035005">
    <property type="term" value="F:1-phosphatidylinositol-4-phosphate 3-kinase activity"/>
    <property type="evidence" value="ECO:0007669"/>
    <property type="project" value="UniProtKB-EC"/>
</dbReference>
<dbReference type="SMART" id="SM00239">
    <property type="entry name" value="C2"/>
    <property type="match status" value="1"/>
</dbReference>
<dbReference type="SUPFAM" id="SSF49562">
    <property type="entry name" value="C2 domain (Calcium/lipid-binding domain, CaLB)"/>
    <property type="match status" value="2"/>
</dbReference>
<dbReference type="CDD" id="cd04012">
    <property type="entry name" value="C2A_PI3K_class_II"/>
    <property type="match status" value="1"/>
</dbReference>
<evidence type="ECO:0000256" key="8">
    <source>
        <dbReference type="PROSITE-ProRule" id="PRU00880"/>
    </source>
</evidence>
<dbReference type="PROSITE" id="PS51546">
    <property type="entry name" value="PI3K_RBD"/>
    <property type="match status" value="1"/>
</dbReference>
<dbReference type="Pfam" id="PF00168">
    <property type="entry name" value="C2"/>
    <property type="match status" value="1"/>
</dbReference>
<dbReference type="Gene3D" id="2.60.40.150">
    <property type="entry name" value="C2 domain"/>
    <property type="match status" value="2"/>
</dbReference>
<feature type="domain" description="PIK helical" evidence="13">
    <location>
        <begin position="913"/>
        <end position="1089"/>
    </location>
</feature>
<dbReference type="InterPro" id="IPR035892">
    <property type="entry name" value="C2_domain_sf"/>
</dbReference>
<feature type="domain" description="PX" evidence="11">
    <location>
        <begin position="1442"/>
        <end position="1558"/>
    </location>
</feature>
<dbReference type="Gene3D" id="3.10.20.90">
    <property type="entry name" value="Phosphatidylinositol 3-kinase Catalytic Subunit, Chain A, domain 1"/>
    <property type="match status" value="1"/>
</dbReference>
<dbReference type="SUPFAM" id="SSF54236">
    <property type="entry name" value="Ubiquitin-like"/>
    <property type="match status" value="1"/>
</dbReference>
<feature type="domain" description="PI3K-RBD" evidence="14">
    <location>
        <begin position="469"/>
        <end position="563"/>
    </location>
</feature>
<dbReference type="SMART" id="SM00312">
    <property type="entry name" value="PX"/>
    <property type="match status" value="1"/>
</dbReference>
<dbReference type="InterPro" id="IPR001683">
    <property type="entry name" value="PX_dom"/>
</dbReference>
<dbReference type="FunFam" id="1.10.1070.11:FF:000001">
    <property type="entry name" value="Phosphatidylinositol 4,5-bisphosphate 3-kinase catalytic subunit"/>
    <property type="match status" value="1"/>
</dbReference>
<dbReference type="InterPro" id="IPR018936">
    <property type="entry name" value="PI3/4_kinase_CS"/>
</dbReference>
<dbReference type="GO" id="GO:0005524">
    <property type="term" value="F:ATP binding"/>
    <property type="evidence" value="ECO:0007669"/>
    <property type="project" value="UniProtKB-KW"/>
</dbReference>
<keyword evidence="2" id="KW-0547">Nucleotide-binding</keyword>
<dbReference type="PROSITE" id="PS00915">
    <property type="entry name" value="PI3_4_KINASE_1"/>
    <property type="match status" value="1"/>
</dbReference>
<dbReference type="SMART" id="SM00146">
    <property type="entry name" value="PI3Kc"/>
    <property type="match status" value="1"/>
</dbReference>
<evidence type="ECO:0000259" key="10">
    <source>
        <dbReference type="PROSITE" id="PS50004"/>
    </source>
</evidence>
<dbReference type="Gene3D" id="1.25.40.70">
    <property type="entry name" value="Phosphatidylinositol 3-kinase, accessory domain (PIK)"/>
    <property type="match status" value="1"/>
</dbReference>
<keyword evidence="3" id="KW-0418">Kinase</keyword>
<organism evidence="16 17">
    <name type="scientific">Sinanodonta woodiana</name>
    <name type="common">Chinese pond mussel</name>
    <name type="synonym">Anodonta woodiana</name>
    <dbReference type="NCBI Taxonomy" id="1069815"/>
    <lineage>
        <taxon>Eukaryota</taxon>
        <taxon>Metazoa</taxon>
        <taxon>Spiralia</taxon>
        <taxon>Lophotrochozoa</taxon>
        <taxon>Mollusca</taxon>
        <taxon>Bivalvia</taxon>
        <taxon>Autobranchia</taxon>
        <taxon>Heteroconchia</taxon>
        <taxon>Palaeoheterodonta</taxon>
        <taxon>Unionida</taxon>
        <taxon>Unionoidea</taxon>
        <taxon>Unionidae</taxon>
        <taxon>Unioninae</taxon>
        <taxon>Sinanodonta</taxon>
    </lineage>
</organism>
<feature type="compositionally biased region" description="Basic and acidic residues" evidence="9">
    <location>
        <begin position="397"/>
        <end position="406"/>
    </location>
</feature>
<evidence type="ECO:0000256" key="6">
    <source>
        <dbReference type="ARBA" id="ARBA00023985"/>
    </source>
</evidence>
<feature type="compositionally biased region" description="Polar residues" evidence="9">
    <location>
        <begin position="1"/>
        <end position="10"/>
    </location>
</feature>
<feature type="domain" description="C2 PI3K-type" evidence="15">
    <location>
        <begin position="736"/>
        <end position="914"/>
    </location>
</feature>
<dbReference type="FunFam" id="3.30.1010.10:FF:000001">
    <property type="entry name" value="Phosphatidylinositol 4-phosphate 3-kinase C2 domain-containing subunit beta"/>
    <property type="match status" value="1"/>
</dbReference>
<dbReference type="CDD" id="cd05166">
    <property type="entry name" value="PI3Kc_II"/>
    <property type="match status" value="1"/>
</dbReference>
<dbReference type="InterPro" id="IPR015433">
    <property type="entry name" value="PI3/4_kinase"/>
</dbReference>
<keyword evidence="1" id="KW-0808">Transferase</keyword>
<keyword evidence="5" id="KW-0443">Lipid metabolism</keyword>
<dbReference type="PROSITE" id="PS50004">
    <property type="entry name" value="C2"/>
    <property type="match status" value="1"/>
</dbReference>
<evidence type="ECO:0000256" key="4">
    <source>
        <dbReference type="ARBA" id="ARBA00022840"/>
    </source>
</evidence>
<dbReference type="PROSITE" id="PS51545">
    <property type="entry name" value="PIK_HELICAL"/>
    <property type="match status" value="1"/>
</dbReference>
<dbReference type="Pfam" id="PF00792">
    <property type="entry name" value="PI3K_C2"/>
    <property type="match status" value="1"/>
</dbReference>
<feature type="compositionally biased region" description="Polar residues" evidence="9">
    <location>
        <begin position="407"/>
        <end position="416"/>
    </location>
</feature>
<keyword evidence="4" id="KW-0067">ATP-binding</keyword>
<dbReference type="InterPro" id="IPR016024">
    <property type="entry name" value="ARM-type_fold"/>
</dbReference>
<evidence type="ECO:0000313" key="17">
    <source>
        <dbReference type="Proteomes" id="UP001634394"/>
    </source>
</evidence>
<evidence type="ECO:0000259" key="13">
    <source>
        <dbReference type="PROSITE" id="PS51545"/>
    </source>
</evidence>
<dbReference type="InterPro" id="IPR036871">
    <property type="entry name" value="PX_dom_sf"/>
</dbReference>
<evidence type="ECO:0000256" key="1">
    <source>
        <dbReference type="ARBA" id="ARBA00022679"/>
    </source>
</evidence>
<dbReference type="Gene3D" id="1.10.1070.11">
    <property type="entry name" value="Phosphatidylinositol 3-/4-kinase, catalytic domain"/>
    <property type="match status" value="1"/>
</dbReference>
<dbReference type="PROSITE" id="PS51547">
    <property type="entry name" value="C2_PI3K"/>
    <property type="match status" value="1"/>
</dbReference>
<dbReference type="SMART" id="SM00142">
    <property type="entry name" value="PI3K_C2"/>
    <property type="match status" value="1"/>
</dbReference>
<dbReference type="InterPro" id="IPR011009">
    <property type="entry name" value="Kinase-like_dom_sf"/>
</dbReference>
<dbReference type="Pfam" id="PF00613">
    <property type="entry name" value="PI3Ka"/>
    <property type="match status" value="1"/>
</dbReference>
<dbReference type="GO" id="GO:0016303">
    <property type="term" value="F:1-phosphatidylinositol-3-kinase activity"/>
    <property type="evidence" value="ECO:0007669"/>
    <property type="project" value="UniProtKB-EC"/>
</dbReference>
<dbReference type="InterPro" id="IPR001263">
    <property type="entry name" value="PI3K_accessory_dom"/>
</dbReference>
<evidence type="ECO:0000259" key="14">
    <source>
        <dbReference type="PROSITE" id="PS51546"/>
    </source>
</evidence>
<accession>A0ABD3U1C3</accession>
<dbReference type="Proteomes" id="UP001634394">
    <property type="component" value="Unassembled WGS sequence"/>
</dbReference>
<evidence type="ECO:0000256" key="3">
    <source>
        <dbReference type="ARBA" id="ARBA00022777"/>
    </source>
</evidence>
<dbReference type="InterPro" id="IPR042236">
    <property type="entry name" value="PI3K_accessory_sf"/>
</dbReference>
<reference evidence="16 17" key="1">
    <citation type="submission" date="2024-11" db="EMBL/GenBank/DDBJ databases">
        <title>Chromosome-level genome assembly of the freshwater bivalve Anodonta woodiana.</title>
        <authorList>
            <person name="Chen X."/>
        </authorList>
    </citation>
    <scope>NUCLEOTIDE SEQUENCE [LARGE SCALE GENOMIC DNA]</scope>
    <source>
        <strain evidence="16">MN2024</strain>
        <tissue evidence="16">Gills</tissue>
    </source>
</reference>
<comment type="catalytic activity">
    <reaction evidence="6">
        <text>a 1,2-diacyl-sn-glycero-3-phospho-(1D-myo-inositol) + ATP = a 1,2-diacyl-sn-glycero-3-phospho-(1D-myo-inositol-3-phosphate) + ADP + H(+)</text>
        <dbReference type="Rhea" id="RHEA:12709"/>
        <dbReference type="ChEBI" id="CHEBI:15378"/>
        <dbReference type="ChEBI" id="CHEBI:30616"/>
        <dbReference type="ChEBI" id="CHEBI:57880"/>
        <dbReference type="ChEBI" id="CHEBI:58088"/>
        <dbReference type="ChEBI" id="CHEBI:456216"/>
        <dbReference type="EC" id="2.7.1.137"/>
    </reaction>
    <physiologicalReaction direction="left-to-right" evidence="6">
        <dbReference type="Rhea" id="RHEA:12710"/>
    </physiologicalReaction>
</comment>
<gene>
    <name evidence="16" type="ORF">ACJMK2_021144</name>
</gene>
<protein>
    <recommendedName>
        <fullName evidence="18">Phosphatidylinositol-4-phosphate 3-kinase</fullName>
    </recommendedName>
</protein>
<dbReference type="Pfam" id="PF00794">
    <property type="entry name" value="PI3K_rbd"/>
    <property type="match status" value="1"/>
</dbReference>
<evidence type="ECO:0000256" key="2">
    <source>
        <dbReference type="ARBA" id="ARBA00022741"/>
    </source>
</evidence>
<dbReference type="InterPro" id="IPR029071">
    <property type="entry name" value="Ubiquitin-like_domsf"/>
</dbReference>
<dbReference type="PROSITE" id="PS50195">
    <property type="entry name" value="PX"/>
    <property type="match status" value="1"/>
</dbReference>
<evidence type="ECO:0000313" key="16">
    <source>
        <dbReference type="EMBL" id="KAL3843199.1"/>
    </source>
</evidence>
<dbReference type="InterPro" id="IPR000008">
    <property type="entry name" value="C2_dom"/>
</dbReference>
<comment type="catalytic activity">
    <reaction evidence="7">
        <text>a 1,2-diacyl-sn-glycero-3-phospho-(1D-myo-inositol 4-phosphate) + ATP = a 1,2-diacyl-sn-glycero-3-phospho-(1D-myo-inositol-3,4-bisphosphate) + ADP + H(+)</text>
        <dbReference type="Rhea" id="RHEA:18373"/>
        <dbReference type="ChEBI" id="CHEBI:15378"/>
        <dbReference type="ChEBI" id="CHEBI:30616"/>
        <dbReference type="ChEBI" id="CHEBI:57658"/>
        <dbReference type="ChEBI" id="CHEBI:58178"/>
        <dbReference type="ChEBI" id="CHEBI:456216"/>
        <dbReference type="EC" id="2.7.1.154"/>
    </reaction>
    <physiologicalReaction direction="left-to-right" evidence="7">
        <dbReference type="Rhea" id="RHEA:18374"/>
    </physiologicalReaction>
</comment>
<dbReference type="Gene3D" id="3.30.1010.10">
    <property type="entry name" value="Phosphatidylinositol 3-kinase Catalytic Subunit, Chain A, domain 4"/>
    <property type="match status" value="1"/>
</dbReference>